<dbReference type="Proteomes" id="UP000000437">
    <property type="component" value="Chromosome 12"/>
</dbReference>
<dbReference type="RefSeq" id="XP_073774994.1">
    <property type="nucleotide sequence ID" value="XM_073918893.1"/>
</dbReference>
<reference evidence="2" key="1">
    <citation type="submission" date="2025-08" db="UniProtKB">
        <authorList>
            <consortium name="RefSeq"/>
        </authorList>
    </citation>
    <scope>IDENTIFICATION</scope>
    <source>
        <strain evidence="2">Tuebingen</strain>
        <tissue evidence="2">Fibroblasts and whole tissue</tissue>
    </source>
</reference>
<accession>A0AC58GZ34</accession>
<evidence type="ECO:0000313" key="2">
    <source>
        <dbReference type="RefSeq" id="XP_073774994.1"/>
    </source>
</evidence>
<evidence type="ECO:0000313" key="1">
    <source>
        <dbReference type="Proteomes" id="UP000000437"/>
    </source>
</evidence>
<sequence>MKLILVLQHLLLFIPVLPLTRAQTTTETTLTETTTAESAATSTDPSSETTAFTSTSTVPPVYNASNTTVTPATTTLSTTVPPATTTFTTVPPVVAMTSAQPWTAPAIFYPFGSAVGDTEQAVNNDEGLYFVSLSTPFTFFGHTYTMLYLMHTGLLTFTLTSGATSGPNYTPIRGNDDFIAALWSDIDDYYTIGLFSYQQYTNGSVLDRATQDINQYFFTTNFSASWVFVVTWKYGSQPNPAILFQAVLISGSGGSFFLLNYGDCAVLYEAVEAGFDTINSISKFIIPDSINGNYRNLKNTTNVNVSGRWAFNATSGSVYSVPNTTVTPATTTLTTTTVAPVVAMTSAQPWTAPAIFYPFGSAVGDTEQAVNNDEGLYFVSLSTPFTFFGHTYTMLYLMHTGLLTFTLTSGATSGPNYTPIRGNDDFIAALWSDIDDYYTIGLFSYQQYTNGSVLDRATQDINQYFSTTNFSASWVFVVTWKYGSQPNPAILFQAVLISGSGESFFLLNYGDCAVLYEAVEAGFDTINSISKFIIPDSVNGNYRNLKNTTNVNVSGRWAFNATSGSVYSAPNTTVTPATTTSTTTTITTTVAPVVAMSSAQPWTAPAVFYPFGSAVGDTEYSETGSESHVSVALSTPFTFFGHTYNSLYVIYNGLLTFTMTATSGPTYNPLRGREDFIAALWNDFDDYFTSGVISYQQYTSGSVLNRATQDINQHFSPVNFQASWVFVATWRYNLQPNPQILFQAVLISGSGGSFFLMNYGDCASLYEVTEAGYDTINSVSNFVIPDSINGNYRNLKNTTNVNVPGRWAFNATSGSANATLRSSTVTPATTTFTTTTVPPVVAMTSAQPWTAPAIFYPFGSAVGDTEYSETGSENHVSVALSTPFTFFGHTYNSLYVIYNGLLTFTMTAISGPYYSPLKGREDFIAALWNDFDDYFTGVISYQQYTSGSVLNRATQDINQHFSPVSFQASWVFVATWRYNLQPNPQILFQVVLISGSGGSFFLMNYGDCAALYEVTEAGFDTINSISKFVIPDSINGNYRNLKSTTNVNVPGRWAFNAWAAPAIFYPFGSTVGDTEHHVNNDENSYPVSLSTPFTFFGHTYNSLYAIYTGVLSFTISPTLNVDINPFGGNDDFIAPLWNDYDDYHTGVFSYQQYTNGSVLDRATQEVNQYFSPTNFNASWVFVATWRYNLQPNPAILFQVVLISGGDWSFFLMNYGDCAVLYETMEAGYNTMNSVSNFVIPDSINGNYRSLKNTTNVNVPGRWAFISNKGLENIIGTQFKLTSYLDLTQSNNLEAVLQQIKQELVSRGLSGNFEIKKRRVKKVQP</sequence>
<proteinExistence type="predicted"/>
<keyword evidence="1" id="KW-1185">Reference proteome</keyword>
<gene>
    <name evidence="2" type="primary">LOC101882968</name>
</gene>
<name>A0AC58GZ34_DANRE</name>
<organism evidence="1 2">
    <name type="scientific">Danio rerio</name>
    <name type="common">Zebrafish</name>
    <name type="synonym">Brachydanio rerio</name>
    <dbReference type="NCBI Taxonomy" id="7955"/>
    <lineage>
        <taxon>Eukaryota</taxon>
        <taxon>Metazoa</taxon>
        <taxon>Chordata</taxon>
        <taxon>Craniata</taxon>
        <taxon>Vertebrata</taxon>
        <taxon>Euteleostomi</taxon>
        <taxon>Actinopterygii</taxon>
        <taxon>Neopterygii</taxon>
        <taxon>Teleostei</taxon>
        <taxon>Ostariophysi</taxon>
        <taxon>Cypriniformes</taxon>
        <taxon>Danionidae</taxon>
        <taxon>Danioninae</taxon>
        <taxon>Danio</taxon>
    </lineage>
</organism>
<protein>
    <submittedName>
        <fullName evidence="2">Uncharacterized protein</fullName>
    </submittedName>
</protein>